<sequence length="112" mass="12377">MEFTHRDSEDNQTGCQKPKDHAIEGEDGDLEKVANNIRESSDENEEGDMGTAATNIKKTVDNVEKENSSVDGEGGFSEQLGTIGMELNLLFILTVEFPFGYSRDFSSHDNNT</sequence>
<keyword evidence="3" id="KW-1185">Reference proteome</keyword>
<dbReference type="Proteomes" id="UP001162480">
    <property type="component" value="Chromosome 3"/>
</dbReference>
<accession>A0AA36AP19</accession>
<feature type="region of interest" description="Disordered" evidence="1">
    <location>
        <begin position="1"/>
        <end position="31"/>
    </location>
</feature>
<evidence type="ECO:0000313" key="3">
    <source>
        <dbReference type="Proteomes" id="UP001162480"/>
    </source>
</evidence>
<evidence type="ECO:0000256" key="1">
    <source>
        <dbReference type="SAM" id="MobiDB-lite"/>
    </source>
</evidence>
<evidence type="ECO:0000313" key="2">
    <source>
        <dbReference type="EMBL" id="CAI9719053.1"/>
    </source>
</evidence>
<name>A0AA36AP19_OCTVU</name>
<proteinExistence type="predicted"/>
<dbReference type="AlphaFoldDB" id="A0AA36AP19"/>
<organism evidence="2 3">
    <name type="scientific">Octopus vulgaris</name>
    <name type="common">Common octopus</name>
    <dbReference type="NCBI Taxonomy" id="6645"/>
    <lineage>
        <taxon>Eukaryota</taxon>
        <taxon>Metazoa</taxon>
        <taxon>Spiralia</taxon>
        <taxon>Lophotrochozoa</taxon>
        <taxon>Mollusca</taxon>
        <taxon>Cephalopoda</taxon>
        <taxon>Coleoidea</taxon>
        <taxon>Octopodiformes</taxon>
        <taxon>Octopoda</taxon>
        <taxon>Incirrata</taxon>
        <taxon>Octopodidae</taxon>
        <taxon>Octopus</taxon>
    </lineage>
</organism>
<gene>
    <name evidence="2" type="ORF">OCTVUL_1B027924</name>
</gene>
<reference evidence="2" key="1">
    <citation type="submission" date="2023-08" db="EMBL/GenBank/DDBJ databases">
        <authorList>
            <person name="Alioto T."/>
            <person name="Alioto T."/>
            <person name="Gomez Garrido J."/>
        </authorList>
    </citation>
    <scope>NUCLEOTIDE SEQUENCE</scope>
</reference>
<protein>
    <submittedName>
        <fullName evidence="2">Uncharacterized protein</fullName>
    </submittedName>
</protein>
<dbReference type="EMBL" id="OX597816">
    <property type="protein sequence ID" value="CAI9719053.1"/>
    <property type="molecule type" value="Genomic_DNA"/>
</dbReference>